<feature type="transmembrane region" description="Helical" evidence="13">
    <location>
        <begin position="413"/>
        <end position="434"/>
    </location>
</feature>
<comment type="caution">
    <text evidence="16">The sequence shown here is derived from an EMBL/GenBank/DDBJ whole genome shotgun (WGS) entry which is preliminary data.</text>
</comment>
<evidence type="ECO:0000259" key="14">
    <source>
        <dbReference type="Pfam" id="PF02096"/>
    </source>
</evidence>
<accession>A0A1G1L1E5</accession>
<dbReference type="InterPro" id="IPR038221">
    <property type="entry name" value="YidC_periplasmic_sf"/>
</dbReference>
<dbReference type="CDD" id="cd19961">
    <property type="entry name" value="EcYidC-like_peri"/>
    <property type="match status" value="1"/>
</dbReference>
<dbReference type="GO" id="GO:0051205">
    <property type="term" value="P:protein insertion into membrane"/>
    <property type="evidence" value="ECO:0007669"/>
    <property type="project" value="TreeGrafter"/>
</dbReference>
<dbReference type="CDD" id="cd20070">
    <property type="entry name" value="5TM_YidC_Alb3"/>
    <property type="match status" value="1"/>
</dbReference>
<feature type="transmembrane region" description="Helical" evidence="13">
    <location>
        <begin position="506"/>
        <end position="526"/>
    </location>
</feature>
<evidence type="ECO:0000256" key="9">
    <source>
        <dbReference type="ARBA" id="ARBA00023136"/>
    </source>
</evidence>
<feature type="transmembrane region" description="Helical" evidence="13">
    <location>
        <begin position="348"/>
        <end position="371"/>
    </location>
</feature>
<sequence>MDSEKRFFLAIFLSILILTVYPYYLRKINPPVPSSQTQTELPQPLTTTMPKTDSIVDKVAPSELSQPATPIRKENKYNFSHKFLEAEFTDLGGAIIDLKLKNWGKPGSEKIVLIDSQSGNGAAFLTKIPGQGIDFANKIFTLETLNEKQGEVVFSAEEPNQWLLRKKYKFSENKPAFDFQIELQNLSAETKNFALQVTTKISLSGAHNNDLPYAQAYIHTGDKLQSIQAAKIEKTPKILEGRILWQVIAMKYFAIILKPEKIAEFSKVWADGKPVKNMYGMVKTATEKLDPGAIATFNFKVYSGPQYYNALKSYKSGFEEILSLGFFGIFKLWLLLALQWVHKLFGNYGWAIVIVTMAIKLIFTPLTHISFESMKKMQQIQPKMKSIQERYKDDKAKQHKETMELYKKYKVNPMAGCLPMLIQIPIFIAFYQILSQTVELKGAPFIWWIKDLSEPDKLFTLSFTIPFLGNGINILPLLMVGSMVWQQELTPQTAAPEQQQIMRIMPIFMGFIFYNLPSGLVLYWFLNNMLSIFHQLFIKGKALPHHEEEA</sequence>
<evidence type="ECO:0000256" key="6">
    <source>
        <dbReference type="ARBA" id="ARBA00022692"/>
    </source>
</evidence>
<feature type="transmembrane region" description="Helical" evidence="13">
    <location>
        <begin position="6"/>
        <end position="25"/>
    </location>
</feature>
<dbReference type="InterPro" id="IPR047196">
    <property type="entry name" value="YidC_ALB_C"/>
</dbReference>
<dbReference type="GO" id="GO:0005886">
    <property type="term" value="C:plasma membrane"/>
    <property type="evidence" value="ECO:0007669"/>
    <property type="project" value="UniProtKB-SubCell"/>
</dbReference>
<evidence type="ECO:0000256" key="4">
    <source>
        <dbReference type="ARBA" id="ARBA00022448"/>
    </source>
</evidence>
<protein>
    <recommendedName>
        <fullName evidence="3 13">Membrane protein insertase YidC</fullName>
    </recommendedName>
    <alternativeName>
        <fullName evidence="12 13">Foldase YidC</fullName>
    </alternativeName>
    <alternativeName>
        <fullName evidence="11 13">Membrane integrase YidC</fullName>
    </alternativeName>
    <alternativeName>
        <fullName evidence="13">Membrane protein YidC</fullName>
    </alternativeName>
</protein>
<comment type="similarity">
    <text evidence="2 13">Belongs to the OXA1/ALB3/YidC family. Type 1 subfamily.</text>
</comment>
<dbReference type="Pfam" id="PF14849">
    <property type="entry name" value="YidC_periplas"/>
    <property type="match status" value="1"/>
</dbReference>
<feature type="domain" description="Membrane insertase YidC/Oxa/ALB C-terminal" evidence="14">
    <location>
        <begin position="348"/>
        <end position="539"/>
    </location>
</feature>
<evidence type="ECO:0000256" key="12">
    <source>
        <dbReference type="ARBA" id="ARBA00033342"/>
    </source>
</evidence>
<dbReference type="Pfam" id="PF02096">
    <property type="entry name" value="60KD_IMP"/>
    <property type="match status" value="1"/>
</dbReference>
<evidence type="ECO:0000256" key="1">
    <source>
        <dbReference type="ARBA" id="ARBA00004429"/>
    </source>
</evidence>
<dbReference type="PANTHER" id="PTHR12428:SF65">
    <property type="entry name" value="CYTOCHROME C OXIDASE ASSEMBLY PROTEIN COX18, MITOCHONDRIAL"/>
    <property type="match status" value="1"/>
</dbReference>
<evidence type="ECO:0000256" key="3">
    <source>
        <dbReference type="ARBA" id="ARBA00015325"/>
    </source>
</evidence>
<keyword evidence="10 13" id="KW-0143">Chaperone</keyword>
<dbReference type="Gene3D" id="2.70.98.90">
    <property type="match status" value="1"/>
</dbReference>
<dbReference type="HAMAP" id="MF_01810">
    <property type="entry name" value="YidC_type1"/>
    <property type="match status" value="1"/>
</dbReference>
<keyword evidence="4 13" id="KW-0813">Transport</keyword>
<dbReference type="InterPro" id="IPR019998">
    <property type="entry name" value="Membr_insert_YidC"/>
</dbReference>
<keyword evidence="9 13" id="KW-0472">Membrane</keyword>
<evidence type="ECO:0000313" key="16">
    <source>
        <dbReference type="EMBL" id="OGW98961.1"/>
    </source>
</evidence>
<keyword evidence="6 13" id="KW-0812">Transmembrane</keyword>
<dbReference type="EMBL" id="MHFR01000018">
    <property type="protein sequence ID" value="OGW98961.1"/>
    <property type="molecule type" value="Genomic_DNA"/>
</dbReference>
<dbReference type="Proteomes" id="UP000178187">
    <property type="component" value="Unassembled WGS sequence"/>
</dbReference>
<dbReference type="NCBIfam" id="TIGR03592">
    <property type="entry name" value="yidC_oxa1_cterm"/>
    <property type="match status" value="1"/>
</dbReference>
<evidence type="ECO:0000256" key="2">
    <source>
        <dbReference type="ARBA" id="ARBA00010527"/>
    </source>
</evidence>
<evidence type="ECO:0000259" key="15">
    <source>
        <dbReference type="Pfam" id="PF14849"/>
    </source>
</evidence>
<organism evidence="16 17">
    <name type="scientific">Candidatus Danuiimicrobium aquiferis</name>
    <dbReference type="NCBI Taxonomy" id="1801832"/>
    <lineage>
        <taxon>Bacteria</taxon>
        <taxon>Pseudomonadati</taxon>
        <taxon>Candidatus Omnitrophota</taxon>
        <taxon>Candidatus Danuiimicrobium</taxon>
    </lineage>
</organism>
<name>A0A1G1L1E5_9BACT</name>
<dbReference type="InterPro" id="IPR028055">
    <property type="entry name" value="YidC/Oxa/ALB_C"/>
</dbReference>
<dbReference type="GO" id="GO:0032977">
    <property type="term" value="F:membrane insertase activity"/>
    <property type="evidence" value="ECO:0007669"/>
    <property type="project" value="InterPro"/>
</dbReference>
<dbReference type="InterPro" id="IPR028053">
    <property type="entry name" value="Membr_insert_YidC_N"/>
</dbReference>
<dbReference type="PANTHER" id="PTHR12428">
    <property type="entry name" value="OXA1"/>
    <property type="match status" value="1"/>
</dbReference>
<evidence type="ECO:0000256" key="8">
    <source>
        <dbReference type="ARBA" id="ARBA00022989"/>
    </source>
</evidence>
<dbReference type="PRINTS" id="PR01900">
    <property type="entry name" value="YIDCPROTEIN"/>
</dbReference>
<proteinExistence type="inferred from homology"/>
<gene>
    <name evidence="13" type="primary">yidC</name>
    <name evidence="16" type="ORF">A3G33_06465</name>
</gene>
<keyword evidence="8 13" id="KW-1133">Transmembrane helix</keyword>
<dbReference type="NCBIfam" id="TIGR03593">
    <property type="entry name" value="yidC_nterm"/>
    <property type="match status" value="1"/>
</dbReference>
<feature type="domain" description="Membrane insertase YidC N-terminal" evidence="15">
    <location>
        <begin position="82"/>
        <end position="334"/>
    </location>
</feature>
<comment type="subcellular location">
    <subcellularLocation>
        <location evidence="1">Cell inner membrane</location>
        <topology evidence="1">Multi-pass membrane protein</topology>
    </subcellularLocation>
    <subcellularLocation>
        <location evidence="13">Cell membrane</location>
        <topology evidence="13">Multi-pass membrane protein</topology>
    </subcellularLocation>
</comment>
<dbReference type="PRINTS" id="PR00701">
    <property type="entry name" value="60KDINNERMP"/>
</dbReference>
<dbReference type="GO" id="GO:0015031">
    <property type="term" value="P:protein transport"/>
    <property type="evidence" value="ECO:0007669"/>
    <property type="project" value="UniProtKB-KW"/>
</dbReference>
<keyword evidence="5 13" id="KW-1003">Cell membrane</keyword>
<evidence type="ECO:0000256" key="11">
    <source>
        <dbReference type="ARBA" id="ARBA00033245"/>
    </source>
</evidence>
<dbReference type="InterPro" id="IPR001708">
    <property type="entry name" value="YidC/ALB3/OXA1/COX18"/>
</dbReference>
<evidence type="ECO:0000313" key="17">
    <source>
        <dbReference type="Proteomes" id="UP000178187"/>
    </source>
</evidence>
<feature type="transmembrane region" description="Helical" evidence="13">
    <location>
        <begin position="458"/>
        <end position="485"/>
    </location>
</feature>
<keyword evidence="7 13" id="KW-0653">Protein transport</keyword>
<dbReference type="AlphaFoldDB" id="A0A1G1L1E5"/>
<comment type="function">
    <text evidence="13">Required for the insertion and/or proper folding and/or complex formation of integral membrane proteins into the membrane. Involved in integration of membrane proteins that insert both dependently and independently of the Sec translocase complex, as well as at least some lipoproteins. Aids folding of multispanning membrane proteins.</text>
</comment>
<evidence type="ECO:0000256" key="7">
    <source>
        <dbReference type="ARBA" id="ARBA00022927"/>
    </source>
</evidence>
<evidence type="ECO:0000256" key="5">
    <source>
        <dbReference type="ARBA" id="ARBA00022475"/>
    </source>
</evidence>
<reference evidence="16 17" key="1">
    <citation type="journal article" date="2016" name="Nat. Commun.">
        <title>Thousands of microbial genomes shed light on interconnected biogeochemical processes in an aquifer system.</title>
        <authorList>
            <person name="Anantharaman K."/>
            <person name="Brown C.T."/>
            <person name="Hug L.A."/>
            <person name="Sharon I."/>
            <person name="Castelle C.J."/>
            <person name="Probst A.J."/>
            <person name="Thomas B.C."/>
            <person name="Singh A."/>
            <person name="Wilkins M.J."/>
            <person name="Karaoz U."/>
            <person name="Brodie E.L."/>
            <person name="Williams K.H."/>
            <person name="Hubbard S.S."/>
            <person name="Banfield J.F."/>
        </authorList>
    </citation>
    <scope>NUCLEOTIDE SEQUENCE [LARGE SCALE GENOMIC DNA]</scope>
</reference>
<comment type="subunit">
    <text evidence="13">Interacts with the Sec translocase complex via SecD. Specifically interacts with transmembrane segments of nascent integral membrane proteins during membrane integration.</text>
</comment>
<evidence type="ECO:0000256" key="13">
    <source>
        <dbReference type="HAMAP-Rule" id="MF_01810"/>
    </source>
</evidence>
<evidence type="ECO:0000256" key="10">
    <source>
        <dbReference type="ARBA" id="ARBA00023186"/>
    </source>
</evidence>